<dbReference type="InterPro" id="IPR056594">
    <property type="entry name" value="AT5G49610-like_b-prop"/>
</dbReference>
<gene>
    <name evidence="3" type="ORF">NCGR_LOCUS34862</name>
</gene>
<evidence type="ECO:0000256" key="1">
    <source>
        <dbReference type="SAM" id="MobiDB-lite"/>
    </source>
</evidence>
<dbReference type="OrthoDB" id="622335at2759"/>
<feature type="compositionally biased region" description="Acidic residues" evidence="1">
    <location>
        <begin position="159"/>
        <end position="176"/>
    </location>
</feature>
<feature type="region of interest" description="Disordered" evidence="1">
    <location>
        <begin position="157"/>
        <end position="176"/>
    </location>
</feature>
<proteinExistence type="predicted"/>
<comment type="caution">
    <text evidence="3">The sequence shown here is derived from an EMBL/GenBank/DDBJ whole genome shotgun (WGS) entry which is preliminary data.</text>
</comment>
<dbReference type="Proteomes" id="UP000604825">
    <property type="component" value="Unassembled WGS sequence"/>
</dbReference>
<name>A0A811Q6M2_9POAL</name>
<dbReference type="Pfam" id="PF00646">
    <property type="entry name" value="F-box"/>
    <property type="match status" value="1"/>
</dbReference>
<dbReference type="Pfam" id="PF23635">
    <property type="entry name" value="Beta-prop_AT5G49610-like"/>
    <property type="match status" value="1"/>
</dbReference>
<dbReference type="Gene3D" id="1.20.1280.50">
    <property type="match status" value="1"/>
</dbReference>
<feature type="domain" description="F-box" evidence="2">
    <location>
        <begin position="27"/>
        <end position="68"/>
    </location>
</feature>
<dbReference type="SMART" id="SM00256">
    <property type="entry name" value="FBOX"/>
    <property type="match status" value="1"/>
</dbReference>
<sequence length="421" mass="47486">MEPKSKDRKLSPLGVAASAALIGMVLGNDDILREILLRLGFTSCLVRAAAVCKQWYRVASDLDFLLRFRALHPPRVLGFYDNELLRFVPRPHPPEIASIVRRCCSLHIGYRVDILYDCRNGRVILCLVDDTGEEGTFRYAICSSLYPERGLTFFPWPDENSDDEEGEDEDEDDNDDGDNDLLWSVFDQGLLLPEDGGDGLSCTSVTMTRSVRGIRAHICDLQAGNWNKVRSSEVVLWADLPEQLVACRNFGFLAYGKVYRICMADHILGIDLASTSLFLIKLPEGVKHRSHAANIGLSCAEVPGFNLIHVSEDFQLSVWIYRTDCSGPGNWELVDTVCLRQAFGHLVHPTWFSGNVFFSVNDVRDNAEFVLFEIEQQLFYLDVSRRTVEKVYHGTQSHGCPFDVCPLVMVWPPTFPELNND</sequence>
<evidence type="ECO:0000313" key="3">
    <source>
        <dbReference type="EMBL" id="CAD6251096.1"/>
    </source>
</evidence>
<evidence type="ECO:0000313" key="4">
    <source>
        <dbReference type="Proteomes" id="UP000604825"/>
    </source>
</evidence>
<dbReference type="SUPFAM" id="SSF81383">
    <property type="entry name" value="F-box domain"/>
    <property type="match status" value="1"/>
</dbReference>
<dbReference type="PANTHER" id="PTHR33207">
    <property type="entry name" value="F-BOX DOMAIN CONTAINING PROTEIN-RELATED"/>
    <property type="match status" value="1"/>
</dbReference>
<dbReference type="InterPro" id="IPR036047">
    <property type="entry name" value="F-box-like_dom_sf"/>
</dbReference>
<accession>A0A811Q6M2</accession>
<keyword evidence="4" id="KW-1185">Reference proteome</keyword>
<reference evidence="3" key="1">
    <citation type="submission" date="2020-10" db="EMBL/GenBank/DDBJ databases">
        <authorList>
            <person name="Han B."/>
            <person name="Lu T."/>
            <person name="Zhao Q."/>
            <person name="Huang X."/>
            <person name="Zhao Y."/>
        </authorList>
    </citation>
    <scope>NUCLEOTIDE SEQUENCE</scope>
</reference>
<organism evidence="3 4">
    <name type="scientific">Miscanthus lutarioriparius</name>
    <dbReference type="NCBI Taxonomy" id="422564"/>
    <lineage>
        <taxon>Eukaryota</taxon>
        <taxon>Viridiplantae</taxon>
        <taxon>Streptophyta</taxon>
        <taxon>Embryophyta</taxon>
        <taxon>Tracheophyta</taxon>
        <taxon>Spermatophyta</taxon>
        <taxon>Magnoliopsida</taxon>
        <taxon>Liliopsida</taxon>
        <taxon>Poales</taxon>
        <taxon>Poaceae</taxon>
        <taxon>PACMAD clade</taxon>
        <taxon>Panicoideae</taxon>
        <taxon>Andropogonodae</taxon>
        <taxon>Andropogoneae</taxon>
        <taxon>Saccharinae</taxon>
        <taxon>Miscanthus</taxon>
    </lineage>
</organism>
<evidence type="ECO:0000259" key="2">
    <source>
        <dbReference type="SMART" id="SM00256"/>
    </source>
</evidence>
<dbReference type="InterPro" id="IPR001810">
    <property type="entry name" value="F-box_dom"/>
</dbReference>
<protein>
    <recommendedName>
        <fullName evidence="2">F-box domain-containing protein</fullName>
    </recommendedName>
</protein>
<dbReference type="EMBL" id="CAJGYO010000008">
    <property type="protein sequence ID" value="CAD6251096.1"/>
    <property type="molecule type" value="Genomic_DNA"/>
</dbReference>
<dbReference type="AlphaFoldDB" id="A0A811Q6M2"/>